<feature type="active site" evidence="5">
    <location>
        <position position="36"/>
    </location>
</feature>
<sequence>MIQLHIIVSGKVQGVGYRYFSQMKAVQYGVTGWAKNLADNSVEIVAVGSKDQLDPFVEELRIGNPFSKISDMKITESEVTENFHSFTIKY</sequence>
<dbReference type="PANTHER" id="PTHR47268:SF4">
    <property type="entry name" value="ACYLPHOSPHATASE"/>
    <property type="match status" value="1"/>
</dbReference>
<dbReference type="Gene3D" id="3.30.70.100">
    <property type="match status" value="1"/>
</dbReference>
<protein>
    <recommendedName>
        <fullName evidence="3 5">acylphosphatase</fullName>
        <ecNumber evidence="2 5">3.6.1.7</ecNumber>
    </recommendedName>
</protein>
<evidence type="ECO:0000259" key="7">
    <source>
        <dbReference type="PROSITE" id="PS51160"/>
    </source>
</evidence>
<dbReference type="EC" id="3.6.1.7" evidence="2 5"/>
<evidence type="ECO:0000256" key="1">
    <source>
        <dbReference type="ARBA" id="ARBA00005614"/>
    </source>
</evidence>
<evidence type="ECO:0000256" key="6">
    <source>
        <dbReference type="RuleBase" id="RU004168"/>
    </source>
</evidence>
<dbReference type="InterPro" id="IPR036046">
    <property type="entry name" value="Acylphosphatase-like_dom_sf"/>
</dbReference>
<evidence type="ECO:0000313" key="9">
    <source>
        <dbReference type="Proteomes" id="UP001357223"/>
    </source>
</evidence>
<keyword evidence="9" id="KW-1185">Reference proteome</keyword>
<comment type="similarity">
    <text evidence="1 6">Belongs to the acylphosphatase family.</text>
</comment>
<name>A0ABZ2CK65_9BACI</name>
<reference evidence="8 9" key="1">
    <citation type="submission" date="2023-10" db="EMBL/GenBank/DDBJ databases">
        <title>Niallia locisalis sp.nov. isolated from a salt pond sample.</title>
        <authorList>
            <person name="Li X.-J."/>
            <person name="Dong L."/>
        </authorList>
    </citation>
    <scope>NUCLEOTIDE SEQUENCE [LARGE SCALE GENOMIC DNA]</scope>
    <source>
        <strain evidence="8 9">DSM 29761</strain>
    </source>
</reference>
<dbReference type="RefSeq" id="WP_338451198.1">
    <property type="nucleotide sequence ID" value="NZ_CP137640.1"/>
</dbReference>
<gene>
    <name evidence="8" type="ORF">R4Z09_04650</name>
</gene>
<dbReference type="GO" id="GO:0003998">
    <property type="term" value="F:acylphosphatase activity"/>
    <property type="evidence" value="ECO:0007669"/>
    <property type="project" value="UniProtKB-EC"/>
</dbReference>
<proteinExistence type="inferred from homology"/>
<dbReference type="Proteomes" id="UP001357223">
    <property type="component" value="Chromosome"/>
</dbReference>
<evidence type="ECO:0000256" key="2">
    <source>
        <dbReference type="ARBA" id="ARBA00012150"/>
    </source>
</evidence>
<dbReference type="EMBL" id="CP137640">
    <property type="protein sequence ID" value="WVX82295.1"/>
    <property type="molecule type" value="Genomic_DNA"/>
</dbReference>
<evidence type="ECO:0000256" key="5">
    <source>
        <dbReference type="PROSITE-ProRule" id="PRU00520"/>
    </source>
</evidence>
<dbReference type="InterPro" id="IPR020456">
    <property type="entry name" value="Acylphosphatase"/>
</dbReference>
<feature type="domain" description="Acylphosphatase-like" evidence="7">
    <location>
        <begin position="3"/>
        <end position="90"/>
    </location>
</feature>
<evidence type="ECO:0000313" key="8">
    <source>
        <dbReference type="EMBL" id="WVX82295.1"/>
    </source>
</evidence>
<dbReference type="PANTHER" id="PTHR47268">
    <property type="entry name" value="ACYLPHOSPHATASE"/>
    <property type="match status" value="1"/>
</dbReference>
<comment type="catalytic activity">
    <reaction evidence="4 5">
        <text>an acyl phosphate + H2O = a carboxylate + phosphate + H(+)</text>
        <dbReference type="Rhea" id="RHEA:14965"/>
        <dbReference type="ChEBI" id="CHEBI:15377"/>
        <dbReference type="ChEBI" id="CHEBI:15378"/>
        <dbReference type="ChEBI" id="CHEBI:29067"/>
        <dbReference type="ChEBI" id="CHEBI:43474"/>
        <dbReference type="ChEBI" id="CHEBI:59918"/>
        <dbReference type="EC" id="3.6.1.7"/>
    </reaction>
</comment>
<dbReference type="InterPro" id="IPR001792">
    <property type="entry name" value="Acylphosphatase-like_dom"/>
</dbReference>
<dbReference type="PROSITE" id="PS51160">
    <property type="entry name" value="ACYLPHOSPHATASE_3"/>
    <property type="match status" value="1"/>
</dbReference>
<accession>A0ABZ2CK65</accession>
<evidence type="ECO:0000256" key="3">
    <source>
        <dbReference type="ARBA" id="ARBA00015991"/>
    </source>
</evidence>
<feature type="active site" evidence="5">
    <location>
        <position position="18"/>
    </location>
</feature>
<dbReference type="Pfam" id="PF00708">
    <property type="entry name" value="Acylphosphatase"/>
    <property type="match status" value="1"/>
</dbReference>
<evidence type="ECO:0000256" key="4">
    <source>
        <dbReference type="ARBA" id="ARBA00047645"/>
    </source>
</evidence>
<keyword evidence="5 8" id="KW-0378">Hydrolase</keyword>
<organism evidence="8 9">
    <name type="scientific">Niallia oryzisoli</name>
    <dbReference type="NCBI Taxonomy" id="1737571"/>
    <lineage>
        <taxon>Bacteria</taxon>
        <taxon>Bacillati</taxon>
        <taxon>Bacillota</taxon>
        <taxon>Bacilli</taxon>
        <taxon>Bacillales</taxon>
        <taxon>Bacillaceae</taxon>
        <taxon>Niallia</taxon>
    </lineage>
</organism>
<dbReference type="SUPFAM" id="SSF54975">
    <property type="entry name" value="Acylphosphatase/BLUF domain-like"/>
    <property type="match status" value="1"/>
</dbReference>